<evidence type="ECO:0000259" key="3">
    <source>
        <dbReference type="Pfam" id="PF02608"/>
    </source>
</evidence>
<evidence type="ECO:0000256" key="1">
    <source>
        <dbReference type="ARBA" id="ARBA00022729"/>
    </source>
</evidence>
<name>A0ABZ2L7G7_9BACT</name>
<evidence type="ECO:0000313" key="5">
    <source>
        <dbReference type="Proteomes" id="UP001374803"/>
    </source>
</evidence>
<sequence>MLSKRAWILGVAAFLIGCSFIVESDIRGYGIGSTCTTNEDCHAGRCHERVCVASCSVNADCPEPTKCFAGECHVPLKVAALHVGFVTGGEGWTLTHHEGLDYAKKQLPWVTAYEDEGVFPNPTDPEHGPIAQKIDFAVKERGVDVIFLNSFSQRDEMFVRAKRYPHVKFINVLGNRSEGNVLSIGNRLEQAWWIAGRVAAMKTKKNRLGFIASYITPEVVRYASAFLLGARGLNPAIKVEVQWLGFWSDYRQQPLSTYGGRLRLDDGPVYREELLTYRLVEAGADVVAHSADTGRSVRLIERLNTAKKVPWQLYSVSNDNENGCNQLVGDTLGGPPMATCLASCYGHWGPLYVEVLKDIHAQLLDTTKNRHEGMTADETSATGFRLNPSAGIDDTAVRPYLTEIVERGWPHVFDGPEGQSYATTGQRDRDGDGVYDARQVFGEDGERMTPEEYQRMCWFPEGLIEKQTIDDPSSLDVAARVPDAERVRSDTKFLGDVLGPPGAPRGQGLLCSENQ</sequence>
<dbReference type="InterPro" id="IPR003760">
    <property type="entry name" value="PnrA-like"/>
</dbReference>
<evidence type="ECO:0000313" key="4">
    <source>
        <dbReference type="EMBL" id="WXB06859.1"/>
    </source>
</evidence>
<proteinExistence type="predicted"/>
<dbReference type="EMBL" id="CP089983">
    <property type="protein sequence ID" value="WXB06859.1"/>
    <property type="molecule type" value="Genomic_DNA"/>
</dbReference>
<gene>
    <name evidence="4" type="ORF">LVJ94_06375</name>
</gene>
<dbReference type="PANTHER" id="PTHR43208">
    <property type="entry name" value="ABC TRANSPORTER SUBSTRATE-BINDING PROTEIN"/>
    <property type="match status" value="1"/>
</dbReference>
<dbReference type="Gene3D" id="3.40.50.2300">
    <property type="match status" value="2"/>
</dbReference>
<dbReference type="PROSITE" id="PS51257">
    <property type="entry name" value="PROKAR_LIPOPROTEIN"/>
    <property type="match status" value="1"/>
</dbReference>
<organism evidence="4 5">
    <name type="scientific">Pendulispora rubella</name>
    <dbReference type="NCBI Taxonomy" id="2741070"/>
    <lineage>
        <taxon>Bacteria</taxon>
        <taxon>Pseudomonadati</taxon>
        <taxon>Myxococcota</taxon>
        <taxon>Myxococcia</taxon>
        <taxon>Myxococcales</taxon>
        <taxon>Sorangiineae</taxon>
        <taxon>Pendulisporaceae</taxon>
        <taxon>Pendulispora</taxon>
    </lineage>
</organism>
<keyword evidence="5" id="KW-1185">Reference proteome</keyword>
<keyword evidence="1" id="KW-0732">Signal</keyword>
<evidence type="ECO:0000256" key="2">
    <source>
        <dbReference type="SAM" id="MobiDB-lite"/>
    </source>
</evidence>
<accession>A0ABZ2L7G7</accession>
<dbReference type="InterPro" id="IPR052910">
    <property type="entry name" value="ABC-Purine-Binding"/>
</dbReference>
<dbReference type="Pfam" id="PF02608">
    <property type="entry name" value="Bmp"/>
    <property type="match status" value="1"/>
</dbReference>
<dbReference type="RefSeq" id="WP_394836516.1">
    <property type="nucleotide sequence ID" value="NZ_CP089929.1"/>
</dbReference>
<feature type="domain" description="ABC transporter substrate-binding protein PnrA-like" evidence="3">
    <location>
        <begin position="79"/>
        <end position="250"/>
    </location>
</feature>
<feature type="region of interest" description="Disordered" evidence="2">
    <location>
        <begin position="492"/>
        <end position="515"/>
    </location>
</feature>
<dbReference type="PANTHER" id="PTHR43208:SF1">
    <property type="entry name" value="ABC TRANSPORTER SUBSTRATE-BINDING PROTEIN"/>
    <property type="match status" value="1"/>
</dbReference>
<reference evidence="4" key="1">
    <citation type="submission" date="2021-12" db="EMBL/GenBank/DDBJ databases">
        <title>Discovery of the Pendulisporaceae a myxobacterial family with distinct sporulation behavior and unique specialized metabolism.</title>
        <authorList>
            <person name="Garcia R."/>
            <person name="Popoff A."/>
            <person name="Bader C.D."/>
            <person name="Loehr J."/>
            <person name="Walesch S."/>
            <person name="Walt C."/>
            <person name="Boldt J."/>
            <person name="Bunk B."/>
            <person name="Haeckl F.J.F.P.J."/>
            <person name="Gunesch A.P."/>
            <person name="Birkelbach J."/>
            <person name="Nuebel U."/>
            <person name="Pietschmann T."/>
            <person name="Bach T."/>
            <person name="Mueller R."/>
        </authorList>
    </citation>
    <scope>NUCLEOTIDE SEQUENCE</scope>
    <source>
        <strain evidence="4">MSr11367</strain>
    </source>
</reference>
<dbReference type="Proteomes" id="UP001374803">
    <property type="component" value="Chromosome"/>
</dbReference>
<protein>
    <submittedName>
        <fullName evidence="4">BMP family ABC transporter substrate-binding protein</fullName>
    </submittedName>
</protein>